<organism evidence="2 3">
    <name type="scientific">Araneus ventricosus</name>
    <name type="common">Orbweaver spider</name>
    <name type="synonym">Epeira ventricosa</name>
    <dbReference type="NCBI Taxonomy" id="182803"/>
    <lineage>
        <taxon>Eukaryota</taxon>
        <taxon>Metazoa</taxon>
        <taxon>Ecdysozoa</taxon>
        <taxon>Arthropoda</taxon>
        <taxon>Chelicerata</taxon>
        <taxon>Arachnida</taxon>
        <taxon>Araneae</taxon>
        <taxon>Araneomorphae</taxon>
        <taxon>Entelegynae</taxon>
        <taxon>Araneoidea</taxon>
        <taxon>Araneidae</taxon>
        <taxon>Araneus</taxon>
    </lineage>
</organism>
<accession>A0A4Y2IYF7</accession>
<dbReference type="InterPro" id="IPR051291">
    <property type="entry name" value="CIMAP"/>
</dbReference>
<keyword evidence="3" id="KW-1185">Reference proteome</keyword>
<feature type="compositionally biased region" description="Basic and acidic residues" evidence="1">
    <location>
        <begin position="13"/>
        <end position="26"/>
    </location>
</feature>
<evidence type="ECO:0000313" key="2">
    <source>
        <dbReference type="EMBL" id="GBM82893.1"/>
    </source>
</evidence>
<dbReference type="Pfam" id="PF07004">
    <property type="entry name" value="SHIPPO-rpt"/>
    <property type="match status" value="5"/>
</dbReference>
<dbReference type="PANTHER" id="PTHR21580:SF28">
    <property type="entry name" value="BOREALIN N-TERMINAL DOMAIN-CONTAINING PROTEIN-RELATED"/>
    <property type="match status" value="1"/>
</dbReference>
<evidence type="ECO:0000313" key="3">
    <source>
        <dbReference type="Proteomes" id="UP000499080"/>
    </source>
</evidence>
<proteinExistence type="predicted"/>
<gene>
    <name evidence="2" type="primary">Odf3</name>
    <name evidence="2" type="ORF">AVEN_195523_1</name>
</gene>
<dbReference type="InterPro" id="IPR010736">
    <property type="entry name" value="SHIPPO-rpt"/>
</dbReference>
<dbReference type="AlphaFoldDB" id="A0A4Y2IYF7"/>
<feature type="compositionally biased region" description="Polar residues" evidence="1">
    <location>
        <begin position="1"/>
        <end position="12"/>
    </location>
</feature>
<dbReference type="OrthoDB" id="406368at2759"/>
<name>A0A4Y2IYF7_ARAVE</name>
<comment type="caution">
    <text evidence="2">The sequence shown here is derived from an EMBL/GenBank/DDBJ whole genome shotgun (WGS) entry which is preliminary data.</text>
</comment>
<dbReference type="EMBL" id="BGPR01003041">
    <property type="protein sequence ID" value="GBM82893.1"/>
    <property type="molecule type" value="Genomic_DNA"/>
</dbReference>
<dbReference type="GO" id="GO:0005856">
    <property type="term" value="C:cytoskeleton"/>
    <property type="evidence" value="ECO:0007669"/>
    <property type="project" value="TreeGrafter"/>
</dbReference>
<evidence type="ECO:0000256" key="1">
    <source>
        <dbReference type="SAM" id="MobiDB-lite"/>
    </source>
</evidence>
<sequence length="293" mass="31583">MSETETQSGSQQEDQKKEKTKAEIDKYPLPTNQDYLSYYVYQGEWKPTRPRRSIGAMSSSPGPAIVNLPSTIGEEGHDKTRTKAPGYKMGIRLPKKSTGFGPGPQAYTIENITNMGKESSKAPKIGKAARFQDKIGVVSPGPAAHNREEGDKYIYPTAPSYSMPHSERTKMRAAGTPGPNTYSLPTALGPGKTPIVTGPSYSIGKSKREAFTLKPQSPGPAAYGLPPSNVHMNKAPSFFMGRKVAPPGAASLSPGPAAHAAHMVKYDKYSTPRITFGIRHTQYKALPGFAAEK</sequence>
<feature type="region of interest" description="Disordered" evidence="1">
    <location>
        <begin position="1"/>
        <end position="28"/>
    </location>
</feature>
<feature type="region of interest" description="Disordered" evidence="1">
    <location>
        <begin position="69"/>
        <end position="102"/>
    </location>
</feature>
<reference evidence="2 3" key="1">
    <citation type="journal article" date="2019" name="Sci. Rep.">
        <title>Orb-weaving spider Araneus ventricosus genome elucidates the spidroin gene catalogue.</title>
        <authorList>
            <person name="Kono N."/>
            <person name="Nakamura H."/>
            <person name="Ohtoshi R."/>
            <person name="Moran D.A.P."/>
            <person name="Shinohara A."/>
            <person name="Yoshida Y."/>
            <person name="Fujiwara M."/>
            <person name="Mori M."/>
            <person name="Tomita M."/>
            <person name="Arakawa K."/>
        </authorList>
    </citation>
    <scope>NUCLEOTIDE SEQUENCE [LARGE SCALE GENOMIC DNA]</scope>
</reference>
<dbReference type="PANTHER" id="PTHR21580">
    <property type="entry name" value="SHIPPO-1-RELATED"/>
    <property type="match status" value="1"/>
</dbReference>
<dbReference type="Proteomes" id="UP000499080">
    <property type="component" value="Unassembled WGS sequence"/>
</dbReference>
<protein>
    <submittedName>
        <fullName evidence="2">Outer dense fiber protein 3</fullName>
    </submittedName>
</protein>